<comment type="caution">
    <text evidence="3">The sequence shown here is derived from an EMBL/GenBank/DDBJ whole genome shotgun (WGS) entry which is preliminary data.</text>
</comment>
<keyword evidence="1" id="KW-1133">Transmembrane helix</keyword>
<keyword evidence="4" id="KW-1185">Reference proteome</keyword>
<feature type="transmembrane region" description="Helical" evidence="1">
    <location>
        <begin position="348"/>
        <end position="368"/>
    </location>
</feature>
<evidence type="ECO:0000259" key="2">
    <source>
        <dbReference type="Pfam" id="PF19124"/>
    </source>
</evidence>
<name>A0A543AUP9_9ACTN</name>
<feature type="transmembrane region" description="Helical" evidence="1">
    <location>
        <begin position="57"/>
        <end position="75"/>
    </location>
</feature>
<feature type="transmembrane region" description="Helical" evidence="1">
    <location>
        <begin position="137"/>
        <end position="156"/>
    </location>
</feature>
<evidence type="ECO:0000313" key="4">
    <source>
        <dbReference type="Proteomes" id="UP000317043"/>
    </source>
</evidence>
<gene>
    <name evidence="3" type="ORF">FB566_1827</name>
</gene>
<organism evidence="3 4">
    <name type="scientific">Stackebrandtia endophytica</name>
    <dbReference type="NCBI Taxonomy" id="1496996"/>
    <lineage>
        <taxon>Bacteria</taxon>
        <taxon>Bacillati</taxon>
        <taxon>Actinomycetota</taxon>
        <taxon>Actinomycetes</taxon>
        <taxon>Glycomycetales</taxon>
        <taxon>Glycomycetaceae</taxon>
        <taxon>Stackebrandtia</taxon>
    </lineage>
</organism>
<proteinExistence type="predicted"/>
<feature type="domain" description="DUF5808" evidence="2">
    <location>
        <begin position="328"/>
        <end position="354"/>
    </location>
</feature>
<dbReference type="RefSeq" id="WP_142037507.1">
    <property type="nucleotide sequence ID" value="NZ_JBHTGS010000001.1"/>
</dbReference>
<dbReference type="Pfam" id="PF19124">
    <property type="entry name" value="DUF5808"/>
    <property type="match status" value="1"/>
</dbReference>
<reference evidence="3 4" key="1">
    <citation type="submission" date="2019-06" db="EMBL/GenBank/DDBJ databases">
        <title>Sequencing the genomes of 1000 actinobacteria strains.</title>
        <authorList>
            <person name="Klenk H.-P."/>
        </authorList>
    </citation>
    <scope>NUCLEOTIDE SEQUENCE [LARGE SCALE GENOMIC DNA]</scope>
    <source>
        <strain evidence="3 4">DSM 45928</strain>
    </source>
</reference>
<sequence length="369" mass="40233">MTLPGIAGLLLVAAVTGGWSLVAAITPPTLPFGVRVPPERIADREIRMTRRRYRRDLLVTAITATIAVIPALLLIGPSIVLSAVPLILGLAGFGFYWRAHSHLRHVKARDDWYAGTRQVVVADTRLRTDPVRPAWRWWWPSPAILAVSAVIATIVYPDLPATLPNVDELTSSSAQRIDTTPLAAFSPVLLQAGFVLLVPLLVIGVCRSRPELDAARPNVSVRRWRTYLSGMTTILLLSGSAINLTLLMVGLRLWEVLDDTAVIAGLSYLPVAGLVIALVVFEVRVGYGGHRLLPRPDEEAEDIAEDDGSVQRDDDRYWHLGGFLYLNRDDPAILVHQRAVGGSWTLNLGHPIVWLLLLAATVIGGVAVV</sequence>
<dbReference type="Proteomes" id="UP000317043">
    <property type="component" value="Unassembled WGS sequence"/>
</dbReference>
<accession>A0A543AUP9</accession>
<evidence type="ECO:0000256" key="1">
    <source>
        <dbReference type="SAM" id="Phobius"/>
    </source>
</evidence>
<keyword evidence="1" id="KW-0472">Membrane</keyword>
<dbReference type="AlphaFoldDB" id="A0A543AUP9"/>
<dbReference type="InterPro" id="IPR043831">
    <property type="entry name" value="DUF5808"/>
</dbReference>
<evidence type="ECO:0000313" key="3">
    <source>
        <dbReference type="EMBL" id="TQL76302.1"/>
    </source>
</evidence>
<feature type="transmembrane region" description="Helical" evidence="1">
    <location>
        <begin position="81"/>
        <end position="99"/>
    </location>
</feature>
<feature type="transmembrane region" description="Helical" evidence="1">
    <location>
        <begin position="6"/>
        <end position="25"/>
    </location>
</feature>
<dbReference type="EMBL" id="VFOW01000001">
    <property type="protein sequence ID" value="TQL76302.1"/>
    <property type="molecule type" value="Genomic_DNA"/>
</dbReference>
<keyword evidence="1" id="KW-0812">Transmembrane</keyword>
<feature type="transmembrane region" description="Helical" evidence="1">
    <location>
        <begin position="261"/>
        <end position="281"/>
    </location>
</feature>
<dbReference type="OrthoDB" id="9808690at2"/>
<protein>
    <submittedName>
        <fullName evidence="3">Putative membrane protein</fullName>
    </submittedName>
</protein>
<feature type="transmembrane region" description="Helical" evidence="1">
    <location>
        <begin position="188"/>
        <end position="206"/>
    </location>
</feature>
<dbReference type="InParanoid" id="A0A543AUP9"/>
<feature type="transmembrane region" description="Helical" evidence="1">
    <location>
        <begin position="227"/>
        <end position="249"/>
    </location>
</feature>